<protein>
    <submittedName>
        <fullName evidence="2">Uncharacterized protein</fullName>
    </submittedName>
</protein>
<dbReference type="EMBL" id="JABCKI010000048">
    <property type="protein sequence ID" value="KAG5653524.1"/>
    <property type="molecule type" value="Genomic_DNA"/>
</dbReference>
<dbReference type="OrthoDB" id="5572844at2759"/>
<reference evidence="2" key="2">
    <citation type="submission" date="2021-10" db="EMBL/GenBank/DDBJ databases">
        <title>Phylogenomics reveals ancestral predisposition of the termite-cultivated fungus Termitomyces towards a domesticated lifestyle.</title>
        <authorList>
            <person name="Auxier B."/>
            <person name="Grum-Grzhimaylo A."/>
            <person name="Cardenas M.E."/>
            <person name="Lodge J.D."/>
            <person name="Laessoe T."/>
            <person name="Pedersen O."/>
            <person name="Smith M.E."/>
            <person name="Kuyper T.W."/>
            <person name="Franco-Molano E.A."/>
            <person name="Baroni T.J."/>
            <person name="Aanen D.K."/>
        </authorList>
    </citation>
    <scope>NUCLEOTIDE SEQUENCE</scope>
    <source>
        <strain evidence="2">D49</strain>
    </source>
</reference>
<evidence type="ECO:0000313" key="3">
    <source>
        <dbReference type="Proteomes" id="UP000717328"/>
    </source>
</evidence>
<dbReference type="AlphaFoldDB" id="A0A9P7GPB3"/>
<gene>
    <name evidence="2" type="ORF">H0H81_012598</name>
</gene>
<organism evidence="2 3">
    <name type="scientific">Sphagnurus paluster</name>
    <dbReference type="NCBI Taxonomy" id="117069"/>
    <lineage>
        <taxon>Eukaryota</taxon>
        <taxon>Fungi</taxon>
        <taxon>Dikarya</taxon>
        <taxon>Basidiomycota</taxon>
        <taxon>Agaricomycotina</taxon>
        <taxon>Agaricomycetes</taxon>
        <taxon>Agaricomycetidae</taxon>
        <taxon>Agaricales</taxon>
        <taxon>Tricholomatineae</taxon>
        <taxon>Lyophyllaceae</taxon>
        <taxon>Sphagnurus</taxon>
    </lineage>
</organism>
<keyword evidence="3" id="KW-1185">Reference proteome</keyword>
<name>A0A9P7GPB3_9AGAR</name>
<sequence>MVAYFTQDTVDYLRTVDDLPHLASISVPPGKYKTARSGNRGRSHPQGFEADMAESSLAAEYPAPRHPPTTSLPVLHRSSAVLAPLEYLKNIPPHRRHPIDEEALMSLAKKPAWIH</sequence>
<comment type="caution">
    <text evidence="2">The sequence shown here is derived from an EMBL/GenBank/DDBJ whole genome shotgun (WGS) entry which is preliminary data.</text>
</comment>
<reference evidence="2" key="1">
    <citation type="submission" date="2021-02" db="EMBL/GenBank/DDBJ databases">
        <authorList>
            <person name="Nieuwenhuis M."/>
            <person name="Van De Peppel L.J.J."/>
        </authorList>
    </citation>
    <scope>NUCLEOTIDE SEQUENCE</scope>
    <source>
        <strain evidence="2">D49</strain>
    </source>
</reference>
<accession>A0A9P7GPB3</accession>
<evidence type="ECO:0000313" key="2">
    <source>
        <dbReference type="EMBL" id="KAG5653524.1"/>
    </source>
</evidence>
<proteinExistence type="predicted"/>
<dbReference type="Proteomes" id="UP000717328">
    <property type="component" value="Unassembled WGS sequence"/>
</dbReference>
<evidence type="ECO:0000256" key="1">
    <source>
        <dbReference type="SAM" id="MobiDB-lite"/>
    </source>
</evidence>
<feature type="region of interest" description="Disordered" evidence="1">
    <location>
        <begin position="27"/>
        <end position="73"/>
    </location>
</feature>